<protein>
    <submittedName>
        <fullName evidence="2">Uncharacterized protein</fullName>
    </submittedName>
</protein>
<dbReference type="Proteomes" id="UP000619293">
    <property type="component" value="Unassembled WGS sequence"/>
</dbReference>
<evidence type="ECO:0000313" key="3">
    <source>
        <dbReference type="Proteomes" id="UP000619293"/>
    </source>
</evidence>
<feature type="region of interest" description="Disordered" evidence="1">
    <location>
        <begin position="1"/>
        <end position="60"/>
    </location>
</feature>
<keyword evidence="3" id="KW-1185">Reference proteome</keyword>
<dbReference type="EMBL" id="BONG01000023">
    <property type="protein sequence ID" value="GIF90410.1"/>
    <property type="molecule type" value="Genomic_DNA"/>
</dbReference>
<organism evidence="2 3">
    <name type="scientific">Catellatospora chokoriensis</name>
    <dbReference type="NCBI Taxonomy" id="310353"/>
    <lineage>
        <taxon>Bacteria</taxon>
        <taxon>Bacillati</taxon>
        <taxon>Actinomycetota</taxon>
        <taxon>Actinomycetes</taxon>
        <taxon>Micromonosporales</taxon>
        <taxon>Micromonosporaceae</taxon>
        <taxon>Catellatospora</taxon>
    </lineage>
</organism>
<accession>A0A8J3NTQ3</accession>
<evidence type="ECO:0000313" key="2">
    <source>
        <dbReference type="EMBL" id="GIF90410.1"/>
    </source>
</evidence>
<reference evidence="2 3" key="1">
    <citation type="submission" date="2021-01" db="EMBL/GenBank/DDBJ databases">
        <title>Whole genome shotgun sequence of Catellatospora chokoriensis NBRC 107358.</title>
        <authorList>
            <person name="Komaki H."/>
            <person name="Tamura T."/>
        </authorList>
    </citation>
    <scope>NUCLEOTIDE SEQUENCE [LARGE SCALE GENOMIC DNA]</scope>
    <source>
        <strain evidence="2 3">NBRC 107358</strain>
    </source>
</reference>
<name>A0A8J3NTQ3_9ACTN</name>
<dbReference type="AlphaFoldDB" id="A0A8J3NTQ3"/>
<comment type="caution">
    <text evidence="2">The sequence shown here is derived from an EMBL/GenBank/DDBJ whole genome shotgun (WGS) entry which is preliminary data.</text>
</comment>
<sequence>MRLRRLLAERAPPAGRTRRVHRGRPSADGGGEPNLPTPSGENPMGRNHMFRTDQGTAPEG</sequence>
<evidence type="ECO:0000256" key="1">
    <source>
        <dbReference type="SAM" id="MobiDB-lite"/>
    </source>
</evidence>
<gene>
    <name evidence="2" type="ORF">Cch02nite_38540</name>
</gene>
<proteinExistence type="predicted"/>